<reference evidence="1" key="1">
    <citation type="submission" date="2020-04" db="EMBL/GenBank/DDBJ databases">
        <authorList>
            <person name="Alioto T."/>
            <person name="Alioto T."/>
            <person name="Gomez Garrido J."/>
        </authorList>
    </citation>
    <scope>NUCLEOTIDE SEQUENCE</scope>
    <source>
        <strain evidence="1">A484AB</strain>
    </source>
</reference>
<dbReference type="GO" id="GO:0000209">
    <property type="term" value="P:protein polyubiquitination"/>
    <property type="evidence" value="ECO:0007669"/>
    <property type="project" value="InterPro"/>
</dbReference>
<proteinExistence type="predicted"/>
<keyword evidence="2" id="KW-1185">Reference proteome</keyword>
<dbReference type="GO" id="GO:0042415">
    <property type="term" value="P:norepinephrine metabolic process"/>
    <property type="evidence" value="ECO:0007669"/>
    <property type="project" value="TreeGrafter"/>
</dbReference>
<dbReference type="PANTHER" id="PTHR46717">
    <property type="entry name" value="E3 UBIQUITIN-PROTEIN LIGASE RNF180"/>
    <property type="match status" value="1"/>
</dbReference>
<name>A0A7D9L2W5_PARCT</name>
<evidence type="ECO:0000313" key="1">
    <source>
        <dbReference type="EMBL" id="CAB4024633.1"/>
    </source>
</evidence>
<evidence type="ECO:0000313" key="2">
    <source>
        <dbReference type="Proteomes" id="UP001152795"/>
    </source>
</evidence>
<dbReference type="GO" id="GO:0042428">
    <property type="term" value="P:serotonin metabolic process"/>
    <property type="evidence" value="ECO:0007669"/>
    <property type="project" value="TreeGrafter"/>
</dbReference>
<dbReference type="GO" id="GO:0031624">
    <property type="term" value="F:ubiquitin conjugating enzyme binding"/>
    <property type="evidence" value="ECO:0007669"/>
    <property type="project" value="TreeGrafter"/>
</dbReference>
<dbReference type="Proteomes" id="UP001152795">
    <property type="component" value="Unassembled WGS sequence"/>
</dbReference>
<dbReference type="GO" id="GO:0032436">
    <property type="term" value="P:positive regulation of proteasomal ubiquitin-dependent protein catabolic process"/>
    <property type="evidence" value="ECO:0007669"/>
    <property type="project" value="TreeGrafter"/>
</dbReference>
<organism evidence="1 2">
    <name type="scientific">Paramuricea clavata</name>
    <name type="common">Red gorgonian</name>
    <name type="synonym">Violescent sea-whip</name>
    <dbReference type="NCBI Taxonomy" id="317549"/>
    <lineage>
        <taxon>Eukaryota</taxon>
        <taxon>Metazoa</taxon>
        <taxon>Cnidaria</taxon>
        <taxon>Anthozoa</taxon>
        <taxon>Octocorallia</taxon>
        <taxon>Malacalcyonacea</taxon>
        <taxon>Plexauridae</taxon>
        <taxon>Paramuricea</taxon>
    </lineage>
</organism>
<gene>
    <name evidence="1" type="ORF">PACLA_8A085651</name>
</gene>
<dbReference type="EMBL" id="CACRXK020013144">
    <property type="protein sequence ID" value="CAB4024633.1"/>
    <property type="molecule type" value="Genomic_DNA"/>
</dbReference>
<dbReference type="AlphaFoldDB" id="A0A7D9L2W5"/>
<dbReference type="GO" id="GO:0005789">
    <property type="term" value="C:endoplasmic reticulum membrane"/>
    <property type="evidence" value="ECO:0007669"/>
    <property type="project" value="TreeGrafter"/>
</dbReference>
<dbReference type="GO" id="GO:0061630">
    <property type="term" value="F:ubiquitin protein ligase activity"/>
    <property type="evidence" value="ECO:0007669"/>
    <property type="project" value="InterPro"/>
</dbReference>
<accession>A0A7D9L2W5</accession>
<dbReference type="OrthoDB" id="2017893at2759"/>
<protein>
    <submittedName>
        <fullName evidence="1">Uncharacterized protein</fullName>
    </submittedName>
</protein>
<sequence length="186" mass="20648">MEGLYSHDVDLLEPHSEEKTYCIRCRLCRKQLIVSNKIKRSHLSGDKATEPCGNCIFLDEEFLSDWIRDEIENSSWTKGCLKCPGVGCPARVGGFDFVQGLLCRCGEFTIPAIWIQDGKVDVRAINSNHVMPTAKPSLTSSEKSCSGQIPVSEKSSNVTGYGNYSTNRPSLISNDNLNSKQMPELK</sequence>
<feature type="non-terminal residue" evidence="1">
    <location>
        <position position="186"/>
    </location>
</feature>
<comment type="caution">
    <text evidence="1">The sequence shown here is derived from an EMBL/GenBank/DDBJ whole genome shotgun (WGS) entry which is preliminary data.</text>
</comment>
<dbReference type="InterPro" id="IPR033263">
    <property type="entry name" value="RNF180"/>
</dbReference>
<dbReference type="PANTHER" id="PTHR46717:SF1">
    <property type="entry name" value="E3 UBIQUITIN-PROTEIN LIGASE RNF180"/>
    <property type="match status" value="1"/>
</dbReference>